<reference evidence="1 2" key="1">
    <citation type="submission" date="2019-07" db="EMBL/GenBank/DDBJ databases">
        <authorList>
            <person name="Chang H.-W."/>
            <person name="Raman A."/>
            <person name="Venkatesh S."/>
            <person name="Gehrig J."/>
        </authorList>
    </citation>
    <scope>NUCLEOTIDE SEQUENCE [LARGE SCALE GENOMIC DNA]</scope>
    <source>
        <strain evidence="1">B.longum_ssp_infantis_4</strain>
    </source>
</reference>
<name>A0A564RW94_BIFLI</name>
<protein>
    <submittedName>
        <fullName evidence="1">Uncharacterized protein</fullName>
    </submittedName>
</protein>
<proteinExistence type="predicted"/>
<dbReference type="Proteomes" id="UP000319252">
    <property type="component" value="Unassembled WGS sequence"/>
</dbReference>
<gene>
    <name evidence="1" type="ORF">BLONGUMMC1_00587</name>
</gene>
<sequence length="50" mass="5722">MMSVDEEAYASRDANMTKLRNALLAAESSENERRAFNTSWTYSSGLFRSR</sequence>
<accession>A0A564RW94</accession>
<dbReference type="EMBL" id="CABHML010000025">
    <property type="protein sequence ID" value="VUW82391.1"/>
    <property type="molecule type" value="Genomic_DNA"/>
</dbReference>
<evidence type="ECO:0000313" key="1">
    <source>
        <dbReference type="EMBL" id="VUW82391.1"/>
    </source>
</evidence>
<organism evidence="1 2">
    <name type="scientific">Bifidobacterium longum subsp. infantis</name>
    <dbReference type="NCBI Taxonomy" id="1682"/>
    <lineage>
        <taxon>Bacteria</taxon>
        <taxon>Bacillati</taxon>
        <taxon>Actinomycetota</taxon>
        <taxon>Actinomycetes</taxon>
        <taxon>Bifidobacteriales</taxon>
        <taxon>Bifidobacteriaceae</taxon>
        <taxon>Bifidobacterium</taxon>
    </lineage>
</organism>
<dbReference type="AlphaFoldDB" id="A0A564RW94"/>
<evidence type="ECO:0000313" key="2">
    <source>
        <dbReference type="Proteomes" id="UP000319252"/>
    </source>
</evidence>